<comment type="similarity">
    <text evidence="3">Belongs to the steroid 5-alpha reductase family.</text>
</comment>
<evidence type="ECO:0000256" key="3">
    <source>
        <dbReference type="ARBA" id="ARBA00007742"/>
    </source>
</evidence>
<evidence type="ECO:0000256" key="4">
    <source>
        <dbReference type="ARBA" id="ARBA00022516"/>
    </source>
</evidence>
<sequence>MLTVTVLDLASEKVLLTVHDVQPNTSIRTLKEKLCAHDKKYKYDRVSLRLGQRAKVLADTFHLCDIDGVEKASEVRLYYKDLGPQVGWSTVFYLEYAGPLVIYALVWMLRQPGVGVNVMSPMTKDLGLRQIACICYVGHFAKRLLETRFVHRFSHATMPVSSLRRNCLYYWLFALVIAYFTNHPLYKFPTFGWPQVYVGLGLFLIGELGNFSCHLALRNLRPAGTTVRQFPRPVPRSPLTFLFKYVACPNYTYETISWIGFSLMTQTLPAVAFTAIGFWTMAQWARNKLRDYRKEFPSFTRGLRAIVPFVY</sequence>
<keyword evidence="9" id="KW-0443">Lipid metabolism</keyword>
<evidence type="ECO:0000259" key="12">
    <source>
        <dbReference type="Pfam" id="PF02544"/>
    </source>
</evidence>
<evidence type="ECO:0000256" key="11">
    <source>
        <dbReference type="SAM" id="Phobius"/>
    </source>
</evidence>
<dbReference type="WBParaSite" id="MCU_011180-RA">
    <property type="protein sequence ID" value="MCU_011180-RA"/>
    <property type="gene ID" value="MCU_011180"/>
</dbReference>
<keyword evidence="8" id="KW-0560">Oxidoreductase</keyword>
<dbReference type="OrthoDB" id="540503at2759"/>
<dbReference type="GO" id="GO:0016627">
    <property type="term" value="F:oxidoreductase activity, acting on the CH-CH group of donors"/>
    <property type="evidence" value="ECO:0007669"/>
    <property type="project" value="InterPro"/>
</dbReference>
<evidence type="ECO:0000313" key="16">
    <source>
        <dbReference type="WBParaSite" id="MCU_011180-RA"/>
    </source>
</evidence>
<keyword evidence="6" id="KW-0256">Endoplasmic reticulum</keyword>
<dbReference type="InterPro" id="IPR039357">
    <property type="entry name" value="SRD5A/TECR"/>
</dbReference>
<comment type="subcellular location">
    <subcellularLocation>
        <location evidence="2">Endoplasmic reticulum</location>
    </subcellularLocation>
    <subcellularLocation>
        <location evidence="1">Membrane</location>
        <topology evidence="1">Multi-pass membrane protein</topology>
    </subcellularLocation>
</comment>
<dbReference type="GO" id="GO:0042761">
    <property type="term" value="P:very long-chain fatty acid biosynthetic process"/>
    <property type="evidence" value="ECO:0007669"/>
    <property type="project" value="TreeGrafter"/>
</dbReference>
<dbReference type="GO" id="GO:0005783">
    <property type="term" value="C:endoplasmic reticulum"/>
    <property type="evidence" value="ECO:0007669"/>
    <property type="project" value="UniProtKB-SubCell"/>
</dbReference>
<keyword evidence="4" id="KW-0444">Lipid biosynthesis</keyword>
<evidence type="ECO:0000256" key="1">
    <source>
        <dbReference type="ARBA" id="ARBA00004141"/>
    </source>
</evidence>
<evidence type="ECO:0000313" key="15">
    <source>
        <dbReference type="Proteomes" id="UP000267029"/>
    </source>
</evidence>
<evidence type="ECO:0000256" key="8">
    <source>
        <dbReference type="ARBA" id="ARBA00023002"/>
    </source>
</evidence>
<feature type="domain" description="3-oxo-5-alpha-steroid 4-dehydrogenase C-terminal" evidence="12">
    <location>
        <begin position="157"/>
        <end position="311"/>
    </location>
</feature>
<dbReference type="PANTHER" id="PTHR10556:SF28">
    <property type="entry name" value="VERY-LONG-CHAIN ENOYL-COA REDUCTASE"/>
    <property type="match status" value="1"/>
</dbReference>
<evidence type="ECO:0000259" key="13">
    <source>
        <dbReference type="Pfam" id="PF21696"/>
    </source>
</evidence>
<evidence type="ECO:0000256" key="2">
    <source>
        <dbReference type="ARBA" id="ARBA00004240"/>
    </source>
</evidence>
<dbReference type="InterPro" id="IPR001104">
    <property type="entry name" value="3-oxo-5_a-steroid_4-DH_C"/>
</dbReference>
<feature type="transmembrane region" description="Helical" evidence="11">
    <location>
        <begin position="166"/>
        <end position="185"/>
    </location>
</feature>
<keyword evidence="7 11" id="KW-1133">Transmembrane helix</keyword>
<organism evidence="16">
    <name type="scientific">Mesocestoides corti</name>
    <name type="common">Flatworm</name>
    <dbReference type="NCBI Taxonomy" id="53468"/>
    <lineage>
        <taxon>Eukaryota</taxon>
        <taxon>Metazoa</taxon>
        <taxon>Spiralia</taxon>
        <taxon>Lophotrochozoa</taxon>
        <taxon>Platyhelminthes</taxon>
        <taxon>Cestoda</taxon>
        <taxon>Eucestoda</taxon>
        <taxon>Cyclophyllidea</taxon>
        <taxon>Mesocestoididae</taxon>
        <taxon>Mesocestoides</taxon>
    </lineage>
</organism>
<dbReference type="GO" id="GO:0016020">
    <property type="term" value="C:membrane"/>
    <property type="evidence" value="ECO:0007669"/>
    <property type="project" value="UniProtKB-SubCell"/>
</dbReference>
<gene>
    <name evidence="14" type="ORF">MCOS_LOCUS3547</name>
</gene>
<reference evidence="16" key="2">
    <citation type="submission" date="2019-11" db="UniProtKB">
        <authorList>
            <consortium name="WormBaseParasite"/>
        </authorList>
    </citation>
    <scope>IDENTIFICATION</scope>
</reference>
<dbReference type="AlphaFoldDB" id="A0A0R3U9E8"/>
<feature type="domain" description="TECR-like N-terminal" evidence="13">
    <location>
        <begin position="3"/>
        <end position="81"/>
    </location>
</feature>
<dbReference type="Proteomes" id="UP000267029">
    <property type="component" value="Unassembled WGS sequence"/>
</dbReference>
<accession>A0A0R3U9E8</accession>
<keyword evidence="10 11" id="KW-0472">Membrane</keyword>
<evidence type="ECO:0000256" key="9">
    <source>
        <dbReference type="ARBA" id="ARBA00023098"/>
    </source>
</evidence>
<evidence type="ECO:0000256" key="7">
    <source>
        <dbReference type="ARBA" id="ARBA00022989"/>
    </source>
</evidence>
<feature type="transmembrane region" description="Helical" evidence="11">
    <location>
        <begin position="197"/>
        <end position="217"/>
    </location>
</feature>
<dbReference type="Pfam" id="PF21696">
    <property type="entry name" value="TECR_N"/>
    <property type="match status" value="1"/>
</dbReference>
<dbReference type="STRING" id="53468.A0A0R3U9E8"/>
<keyword evidence="5 11" id="KW-0812">Transmembrane</keyword>
<evidence type="ECO:0000256" key="10">
    <source>
        <dbReference type="ARBA" id="ARBA00023136"/>
    </source>
</evidence>
<dbReference type="EMBL" id="UXSR01000843">
    <property type="protein sequence ID" value="VDD77544.1"/>
    <property type="molecule type" value="Genomic_DNA"/>
</dbReference>
<proteinExistence type="inferred from homology"/>
<dbReference type="InterPro" id="IPR049127">
    <property type="entry name" value="TECR-like_N"/>
</dbReference>
<keyword evidence="15" id="KW-1185">Reference proteome</keyword>
<evidence type="ECO:0000256" key="5">
    <source>
        <dbReference type="ARBA" id="ARBA00022692"/>
    </source>
</evidence>
<evidence type="ECO:0000313" key="14">
    <source>
        <dbReference type="EMBL" id="VDD77544.1"/>
    </source>
</evidence>
<dbReference type="PANTHER" id="PTHR10556">
    <property type="entry name" value="3-OXO-5-ALPHA-STEROID 4-DEHYDROGENASE"/>
    <property type="match status" value="1"/>
</dbReference>
<dbReference type="PROSITE" id="PS50244">
    <property type="entry name" value="S5A_REDUCTASE"/>
    <property type="match status" value="1"/>
</dbReference>
<name>A0A0R3U9E8_MESCO</name>
<dbReference type="Gene3D" id="3.10.20.90">
    <property type="entry name" value="Phosphatidylinositol 3-kinase Catalytic Subunit, Chain A, domain 1"/>
    <property type="match status" value="1"/>
</dbReference>
<feature type="transmembrane region" description="Helical" evidence="11">
    <location>
        <begin position="86"/>
        <end position="106"/>
    </location>
</feature>
<feature type="transmembrane region" description="Helical" evidence="11">
    <location>
        <begin position="267"/>
        <end position="285"/>
    </location>
</feature>
<dbReference type="Pfam" id="PF02544">
    <property type="entry name" value="Steroid_dh"/>
    <property type="match status" value="1"/>
</dbReference>
<reference evidence="14 15" key="1">
    <citation type="submission" date="2018-10" db="EMBL/GenBank/DDBJ databases">
        <authorList>
            <consortium name="Pathogen Informatics"/>
        </authorList>
    </citation>
    <scope>NUCLEOTIDE SEQUENCE [LARGE SCALE GENOMIC DNA]</scope>
</reference>
<dbReference type="Gene3D" id="1.20.120.1630">
    <property type="match status" value="1"/>
</dbReference>
<protein>
    <submittedName>
        <fullName evidence="16">S5A_REDUCTASE domain-containing protein</fullName>
    </submittedName>
</protein>
<evidence type="ECO:0000256" key="6">
    <source>
        <dbReference type="ARBA" id="ARBA00022824"/>
    </source>
</evidence>